<proteinExistence type="inferred from homology"/>
<dbReference type="PROSITE" id="PS00061">
    <property type="entry name" value="ADH_SHORT"/>
    <property type="match status" value="1"/>
</dbReference>
<dbReference type="InterPro" id="IPR036291">
    <property type="entry name" value="NAD(P)-bd_dom_sf"/>
</dbReference>
<name>A0A9E7C6U8_9ACTN</name>
<dbReference type="RefSeq" id="WP_259313156.1">
    <property type="nucleotide sequence ID" value="NZ_CP087164.1"/>
</dbReference>
<dbReference type="PANTHER" id="PTHR43477">
    <property type="entry name" value="DIHYDROANTICAPSIN 7-DEHYDROGENASE"/>
    <property type="match status" value="1"/>
</dbReference>
<keyword evidence="4" id="KW-1185">Reference proteome</keyword>
<comment type="similarity">
    <text evidence="1">Belongs to the short-chain dehydrogenases/reductases (SDR) family.</text>
</comment>
<dbReference type="InterPro" id="IPR051122">
    <property type="entry name" value="SDR_DHRS6-like"/>
</dbReference>
<reference evidence="3" key="1">
    <citation type="journal article" date="2022" name="Int. J. Syst. Evol. Microbiol.">
        <title>Pseudomonas aegrilactucae sp. nov. and Pseudomonas morbosilactucae sp. nov., pathogens causing bacterial rot of lettuce in Japan.</title>
        <authorList>
            <person name="Sawada H."/>
            <person name="Fujikawa T."/>
            <person name="Satou M."/>
        </authorList>
    </citation>
    <scope>NUCLEOTIDE SEQUENCE</scope>
    <source>
        <strain evidence="3">0166_1</strain>
    </source>
</reference>
<keyword evidence="2 3" id="KW-0560">Oxidoreductase</keyword>
<organism evidence="3 4">
    <name type="scientific">Capillimicrobium parvum</name>
    <dbReference type="NCBI Taxonomy" id="2884022"/>
    <lineage>
        <taxon>Bacteria</taxon>
        <taxon>Bacillati</taxon>
        <taxon>Actinomycetota</taxon>
        <taxon>Thermoleophilia</taxon>
        <taxon>Solirubrobacterales</taxon>
        <taxon>Capillimicrobiaceae</taxon>
        <taxon>Capillimicrobium</taxon>
    </lineage>
</organism>
<dbReference type="EMBL" id="CP087164">
    <property type="protein sequence ID" value="UGS39149.1"/>
    <property type="molecule type" value="Genomic_DNA"/>
</dbReference>
<dbReference type="SUPFAM" id="SSF51735">
    <property type="entry name" value="NAD(P)-binding Rossmann-fold domains"/>
    <property type="match status" value="1"/>
</dbReference>
<dbReference type="InterPro" id="IPR002347">
    <property type="entry name" value="SDR_fam"/>
</dbReference>
<dbReference type="PRINTS" id="PR00080">
    <property type="entry name" value="SDRFAMILY"/>
</dbReference>
<dbReference type="InterPro" id="IPR020904">
    <property type="entry name" value="Sc_DH/Rdtase_CS"/>
</dbReference>
<accession>A0A9E7C6U8</accession>
<dbReference type="KEGG" id="sbae:DSM104329_05581"/>
<evidence type="ECO:0000256" key="2">
    <source>
        <dbReference type="ARBA" id="ARBA00023002"/>
    </source>
</evidence>
<dbReference type="Pfam" id="PF13561">
    <property type="entry name" value="adh_short_C2"/>
    <property type="match status" value="1"/>
</dbReference>
<dbReference type="PRINTS" id="PR00081">
    <property type="entry name" value="GDHRDH"/>
</dbReference>
<protein>
    <submittedName>
        <fullName evidence="3">Dihydroanticapsin 7-dehydrogenase</fullName>
        <ecNumber evidence="3">1.1.1.385</ecNumber>
    </submittedName>
</protein>
<dbReference type="AlphaFoldDB" id="A0A9E7C6U8"/>
<dbReference type="PANTHER" id="PTHR43477:SF1">
    <property type="entry name" value="DIHYDROANTICAPSIN 7-DEHYDROGENASE"/>
    <property type="match status" value="1"/>
</dbReference>
<sequence>MGRLQDKVALVTGAGSGIGRQTALRFAEEGAAVMAVDLVEETAAETASLIAAEGGRALSGRMDVTRATEIEAGVQRTVDELGAVDVVVNNAGITIVGAAHDLEEDDWDKELTINLKSVYLVSKAVWPRMKARGGGSIVSTASIAGLWAIPDDAAYCASKAGVVMLTKCMALDGAKDGIRVNCVCPGFIQTPMIDGYFADQPDPEASRQFAVGLHPLGRLGEPLDIADGFVYLASDEARWVTGTALVVDGGLTSGIWGG</sequence>
<evidence type="ECO:0000313" key="3">
    <source>
        <dbReference type="EMBL" id="UGS39149.1"/>
    </source>
</evidence>
<dbReference type="GO" id="GO:0016491">
    <property type="term" value="F:oxidoreductase activity"/>
    <property type="evidence" value="ECO:0007669"/>
    <property type="project" value="UniProtKB-KW"/>
</dbReference>
<evidence type="ECO:0000256" key="1">
    <source>
        <dbReference type="ARBA" id="ARBA00006484"/>
    </source>
</evidence>
<dbReference type="Proteomes" id="UP001162834">
    <property type="component" value="Chromosome"/>
</dbReference>
<dbReference type="NCBIfam" id="NF005559">
    <property type="entry name" value="PRK07231.1"/>
    <property type="match status" value="1"/>
</dbReference>
<dbReference type="Gene3D" id="3.40.50.720">
    <property type="entry name" value="NAD(P)-binding Rossmann-like Domain"/>
    <property type="match status" value="1"/>
</dbReference>
<dbReference type="FunFam" id="3.40.50.720:FF:000084">
    <property type="entry name" value="Short-chain dehydrogenase reductase"/>
    <property type="match status" value="1"/>
</dbReference>
<dbReference type="EC" id="1.1.1.385" evidence="3"/>
<evidence type="ECO:0000313" key="4">
    <source>
        <dbReference type="Proteomes" id="UP001162834"/>
    </source>
</evidence>
<gene>
    <name evidence="3" type="primary">bacC_16</name>
    <name evidence="3" type="ORF">DSM104329_05581</name>
</gene>